<dbReference type="SUPFAM" id="SSF48431">
    <property type="entry name" value="Lipovitellin-phosvitin complex, superhelical domain"/>
    <property type="match status" value="1"/>
</dbReference>
<keyword evidence="8" id="KW-0175">Coiled coil</keyword>
<evidence type="ECO:0000313" key="12">
    <source>
        <dbReference type="Proteomes" id="UP000887560"/>
    </source>
</evidence>
<feature type="disulfide bond" evidence="7">
    <location>
        <begin position="281"/>
        <end position="284"/>
    </location>
</feature>
<keyword evidence="6" id="KW-0325">Glycoprotein</keyword>
<sequence>MKALVFILLLLSLSGSSSIPIDDRPSNEYYSMTKSAPFKNFFYREYNTAAEQIKTPNFQENNEYVYSYNAQVENGMLSSVDSSGTKEESQQQAITRIQSQIRMYFSSERRGQLCMTQLKFGQFNDMRQMKEKQCYDPMGMFEPLQIPQETRQKLELCCQFDYVDGMVTRIQFEKQDVSWSKNIKRGVLNMLQMNLRHNEEGQNAMGENKNVDRLAQSFTVPETTVEGECQTIYTINKGSKQCQESQQPCSYNVTKSINFKKCSKIADSTNGFQTEQPQLKCSQCPMSEEVRGNEEQEGTAENQCADCDPREMTEQMLDRQTVIRSMLKCGTEQKQNNACPNCCQLDNSEMMSNYIYKNTKIESEGLYGSALRTKTCAKLSLETVQNIEKPAPLAATAESDEALLYSNEWGMNLRRFYMFGDEAFPDVNSSPYKMPKVEEATQALRSIVQSTMDHHHGIKTKHTIDLSRLVNKMRMCSYEELKQIEQNAKNQNEEKQQKVAMDVFVDCLATSGTRNTVKLLAEIIENEEIDENKAAYAINQLKNLPIPSNSILKQVKQLAQNVNVQNKPMVRQAAWLTFGALVNELCQHKGRNMMESSQDVSKSVQQQCTDDKKEEYKRTLLEQYNQATTFYDKFLALSALGNAGIDTTTPYIDQIINDKSQDYLIRVKAIDALRRLFTKQPRTIQQILLPIFLNNREDAYVRSSALTTLLRTQPEPSVIDQVVYSMRQEPNKRVKASTYQTLKNVAESRNPVDQQVSKHVKNALKSVNIDNEEMKNYKLWQIPAFCSKQQEGVFFTIGARKAQRWMPNFSYLKADTYLNEKSNLDSLTVYVLQDSEGYDSYGETRNYTDSTDQHSENSKTLKQINQMLQIKPRNAFKYGYGDEQQSSSNNPLKYGYPYGQQSSHYSLRNQQNPSSVLCVRIGDVDHSFHALNQNWDIMSSQTSIPTTSPMLEEILQSMQKGEMPLFNRLISKFGLQQLQSVQDHTYSAIFNEREALIPTSVGLPIKIVNSVPMLMNVEASTQLQNRQSQEAKMQIDARIMAGVSHVQRIGSWTPFLITGVSNIRSVEANLPIQAELSGNTEASRQSLTVKVKMPRETTRLLGAHSHQYTYKAGIDQNTYLPMEREYRTISNPKLDRLQYQKNKVIGSKNVGVPVHVYAHYHWPSNAANIVQILKMLTSTENAMHVTYQPGQGTASEVVFNMNTENFQPVKAFQSKMDSFFERSATSNEEGNVQDQQQYYANQQQKLQTFLSNYQKSQKHQKHYKHSMELSAKTIGASKQFKASVQLQAQCNDKMQVCQLRMGAERSKMNEERGMWSMKGQVEMVMPGGAEEENSNSYASDQFFSFANMHWGDNTRKQQVNMRIVGEQAPERTSGWYMFQNQQEGENQEGQQNEENQNSDQNSSPFNTKLQRRTAFINLYNCRMEYTNLTPGTRNVHDSNDQMCNEQQLDRFYEENKNKFSYAKAEEMIEEEEGMEMMEGNKNKKYSEWEDEMFDGTFGDQSEIDEAYFSDNNEGSEKNIMRSEMNGNRMEKIIAPQEKTRLIEMENEICFSKQQIKQCPSGSYPYGWYSNNDENLQANQQINQQNFSSKNVPFICLPRSDFETRQLLRLYKQNNNQINNINDMYKQHSFIEKVHEPKECRMG</sequence>
<dbReference type="InterPro" id="IPR011030">
    <property type="entry name" value="Lipovitellin_superhlx_dom"/>
</dbReference>
<organism evidence="12 13">
    <name type="scientific">Meloidogyne floridensis</name>
    <dbReference type="NCBI Taxonomy" id="298350"/>
    <lineage>
        <taxon>Eukaryota</taxon>
        <taxon>Metazoa</taxon>
        <taxon>Ecdysozoa</taxon>
        <taxon>Nematoda</taxon>
        <taxon>Chromadorea</taxon>
        <taxon>Rhabditida</taxon>
        <taxon>Tylenchina</taxon>
        <taxon>Tylenchomorpha</taxon>
        <taxon>Tylenchoidea</taxon>
        <taxon>Meloidogynidae</taxon>
        <taxon>Meloidogyninae</taxon>
        <taxon>Meloidogyne</taxon>
    </lineage>
</organism>
<feature type="compositionally biased region" description="Polar residues" evidence="9">
    <location>
        <begin position="1398"/>
        <end position="1407"/>
    </location>
</feature>
<dbReference type="SMART" id="SM00638">
    <property type="entry name" value="LPD_N"/>
    <property type="match status" value="1"/>
</dbReference>
<dbReference type="InterPro" id="IPR015819">
    <property type="entry name" value="Lipid_transp_b-sht_shell"/>
</dbReference>
<name>A0A915P4K9_9BILA</name>
<dbReference type="FunFam" id="1.25.10.20:FF:000003">
    <property type="entry name" value="Vitellogenin C"/>
    <property type="match status" value="1"/>
</dbReference>
<evidence type="ECO:0000313" key="13">
    <source>
        <dbReference type="WBParaSite" id="scf7180000423859.g11747"/>
    </source>
</evidence>
<evidence type="ECO:0000256" key="4">
    <source>
        <dbReference type="ARBA" id="ARBA00022761"/>
    </source>
</evidence>
<feature type="signal peptide" evidence="10">
    <location>
        <begin position="1"/>
        <end position="18"/>
    </location>
</feature>
<comment type="subcellular location">
    <subcellularLocation>
        <location evidence="1">Secreted</location>
    </subcellularLocation>
</comment>
<dbReference type="InterPro" id="IPR015816">
    <property type="entry name" value="Vitellinogen_b-sht_N"/>
</dbReference>
<dbReference type="Gene3D" id="2.30.230.10">
    <property type="entry name" value="Lipovitellin, beta-sheet shell regions, chain A"/>
    <property type="match status" value="1"/>
</dbReference>
<reference evidence="13" key="1">
    <citation type="submission" date="2022-11" db="UniProtKB">
        <authorList>
            <consortium name="WormBaseParasite"/>
        </authorList>
    </citation>
    <scope>IDENTIFICATION</scope>
</reference>
<dbReference type="InterPro" id="IPR015255">
    <property type="entry name" value="Vitellinogen_open_b-sht"/>
</dbReference>
<evidence type="ECO:0000256" key="7">
    <source>
        <dbReference type="PROSITE-ProRule" id="PRU00557"/>
    </source>
</evidence>
<dbReference type="PANTHER" id="PTHR23345:SF15">
    <property type="entry name" value="VITELLOGENIN 1-RELATED"/>
    <property type="match status" value="1"/>
</dbReference>
<dbReference type="GO" id="GO:0045735">
    <property type="term" value="F:nutrient reservoir activity"/>
    <property type="evidence" value="ECO:0007669"/>
    <property type="project" value="UniProtKB-KW"/>
</dbReference>
<keyword evidence="2" id="KW-0964">Secreted</keyword>
<dbReference type="Gene3D" id="1.25.10.20">
    <property type="entry name" value="Vitellinogen, superhelical"/>
    <property type="match status" value="1"/>
</dbReference>
<feature type="chain" id="PRO_5037126142" evidence="10">
    <location>
        <begin position="19"/>
        <end position="1642"/>
    </location>
</feature>
<evidence type="ECO:0000256" key="5">
    <source>
        <dbReference type="ARBA" id="ARBA00023157"/>
    </source>
</evidence>
<keyword evidence="12" id="KW-1185">Reference proteome</keyword>
<dbReference type="Pfam" id="PF01347">
    <property type="entry name" value="Vitellogenin_N"/>
    <property type="match status" value="2"/>
</dbReference>
<evidence type="ECO:0000256" key="3">
    <source>
        <dbReference type="ARBA" id="ARBA00022729"/>
    </source>
</evidence>
<dbReference type="WBParaSite" id="scf7180000423859.g11747">
    <property type="protein sequence ID" value="scf7180000423859.g11747"/>
    <property type="gene ID" value="scf7180000423859.g11747"/>
</dbReference>
<keyword evidence="4" id="KW-0758">Storage protein</keyword>
<feature type="coiled-coil region" evidence="8">
    <location>
        <begin position="474"/>
        <end position="501"/>
    </location>
</feature>
<dbReference type="SMART" id="SM01169">
    <property type="entry name" value="DUF1943"/>
    <property type="match status" value="1"/>
</dbReference>
<dbReference type="PANTHER" id="PTHR23345">
    <property type="entry name" value="VITELLOGENIN-RELATED"/>
    <property type="match status" value="1"/>
</dbReference>
<dbReference type="Proteomes" id="UP000887560">
    <property type="component" value="Unplaced"/>
</dbReference>
<dbReference type="Gene3D" id="2.20.80.10">
    <property type="entry name" value="Lipovitellin-phosvitin complex, chain A, domain 4"/>
    <property type="match status" value="1"/>
</dbReference>
<feature type="region of interest" description="Disordered" evidence="9">
    <location>
        <begin position="1382"/>
        <end position="1407"/>
    </location>
</feature>
<evidence type="ECO:0000256" key="10">
    <source>
        <dbReference type="SAM" id="SignalP"/>
    </source>
</evidence>
<dbReference type="InterPro" id="IPR050733">
    <property type="entry name" value="Vitellogenin/Apolipophorin"/>
</dbReference>
<dbReference type="InterPro" id="IPR001747">
    <property type="entry name" value="Vitellogenin_N"/>
</dbReference>
<feature type="domain" description="Vitellogenin" evidence="11">
    <location>
        <begin position="58"/>
        <end position="816"/>
    </location>
</feature>
<evidence type="ECO:0000256" key="8">
    <source>
        <dbReference type="SAM" id="Coils"/>
    </source>
</evidence>
<evidence type="ECO:0000256" key="9">
    <source>
        <dbReference type="SAM" id="MobiDB-lite"/>
    </source>
</evidence>
<dbReference type="GO" id="GO:0005576">
    <property type="term" value="C:extracellular region"/>
    <property type="evidence" value="ECO:0007669"/>
    <property type="project" value="UniProtKB-SubCell"/>
</dbReference>
<evidence type="ECO:0000256" key="6">
    <source>
        <dbReference type="ARBA" id="ARBA00023180"/>
    </source>
</evidence>
<evidence type="ECO:0000256" key="1">
    <source>
        <dbReference type="ARBA" id="ARBA00004613"/>
    </source>
</evidence>
<keyword evidence="5 7" id="KW-1015">Disulfide bond</keyword>
<proteinExistence type="predicted"/>
<protein>
    <submittedName>
        <fullName evidence="13">Vitellogenin domain-containing protein</fullName>
    </submittedName>
</protein>
<keyword evidence="3 10" id="KW-0732">Signal</keyword>
<evidence type="ECO:0000256" key="2">
    <source>
        <dbReference type="ARBA" id="ARBA00022525"/>
    </source>
</evidence>
<accession>A0A915P4K9</accession>
<comment type="caution">
    <text evidence="7">Lacks conserved residue(s) required for the propagation of feature annotation.</text>
</comment>
<dbReference type="PROSITE" id="PS51211">
    <property type="entry name" value="VITELLOGENIN"/>
    <property type="match status" value="1"/>
</dbReference>
<evidence type="ECO:0000259" key="11">
    <source>
        <dbReference type="PROSITE" id="PS51211"/>
    </source>
</evidence>
<feature type="compositionally biased region" description="Low complexity" evidence="9">
    <location>
        <begin position="1382"/>
        <end position="1397"/>
    </location>
</feature>
<dbReference type="SUPFAM" id="SSF56968">
    <property type="entry name" value="Lipovitellin-phosvitin complex, beta-sheet shell regions"/>
    <property type="match status" value="2"/>
</dbReference>
<dbReference type="GO" id="GO:0005319">
    <property type="term" value="F:lipid transporter activity"/>
    <property type="evidence" value="ECO:0007669"/>
    <property type="project" value="InterPro"/>
</dbReference>